<protein>
    <recommendedName>
        <fullName evidence="2">DotM C-terminal cytoplasmic domain-containing protein</fullName>
    </recommendedName>
</protein>
<name>A0A2S5KKL4_9PROT</name>
<dbReference type="Proteomes" id="UP000238196">
    <property type="component" value="Unassembled WGS sequence"/>
</dbReference>
<organism evidence="3 4">
    <name type="scientific">Proteobacteria bacterium 228</name>
    <dbReference type="NCBI Taxonomy" id="2083153"/>
    <lineage>
        <taxon>Bacteria</taxon>
        <taxon>Pseudomonadati</taxon>
        <taxon>Pseudomonadota</taxon>
    </lineage>
</organism>
<reference evidence="3 4" key="1">
    <citation type="submission" date="2018-02" db="EMBL/GenBank/DDBJ databases">
        <title>novel marine gammaproteobacteria from coastal saline agro ecosystem.</title>
        <authorList>
            <person name="Krishnan R."/>
            <person name="Ramesh Kumar N."/>
        </authorList>
    </citation>
    <scope>NUCLEOTIDE SEQUENCE [LARGE SCALE GENOMIC DNA]</scope>
    <source>
        <strain evidence="3 4">228</strain>
    </source>
</reference>
<accession>A0A2S5KKL4</accession>
<dbReference type="OrthoDB" id="5616932at2"/>
<dbReference type="EMBL" id="PRLP01000111">
    <property type="protein sequence ID" value="PPC75059.1"/>
    <property type="molecule type" value="Genomic_DNA"/>
</dbReference>
<feature type="transmembrane region" description="Helical" evidence="1">
    <location>
        <begin position="14"/>
        <end position="33"/>
    </location>
</feature>
<dbReference type="AlphaFoldDB" id="A0A2S5KKL4"/>
<keyword evidence="1" id="KW-0812">Transmembrane</keyword>
<gene>
    <name evidence="3" type="ORF">C4K68_22480</name>
</gene>
<sequence>MSQNSTHNQDQFEFLYIVLGALLALIIIPYAIWMSSHTQLTKVAMVMASYMASFIKFAHLGWLYTSDISDNLDLFISLRDHTNIANVYKAEGWAILMNLALKPLAIIGALLTFPLLKAVRNNRFRFSEVGNLTLMDLTKINAQAFPAIPPIVGRNIHFEPNYSGNWLRKRLPLDFTLEHGILFSRHGAQRVNFPVWTPDLMNLSIREKRRLIPKYEMVRVDIVRLRQVYATSLGKKWRGWQELPLGHKLALASITQFLVDGNEGNKRQLLIDWDLYVANNWREDLRSRDHRIVEVCKRLATDKESKSLIAALIKEFGSREYTRSTKILDAMPSDRITAMLTARGGLLISHIDKVCTQLQQDPFWGQPAQKLKAKDVSKLIPTAHHPEHDHEYGPLVYHAYRTQKSTKLEQFCKGQSHYWVDPEIEKKVGDVLTRTMGQPKIKAIIAQHYYTYTVFMGLLHESYKNGIHPTQDYIWLRPYDRFLHLVLNQVGADTAHIESAGVFSHWETERKYGPVERPFIDAAIVGLLENNLADEEWITPDYQYTSHSFE</sequence>
<evidence type="ECO:0000256" key="1">
    <source>
        <dbReference type="SAM" id="Phobius"/>
    </source>
</evidence>
<evidence type="ECO:0000313" key="3">
    <source>
        <dbReference type="EMBL" id="PPC75059.1"/>
    </source>
</evidence>
<proteinExistence type="predicted"/>
<keyword evidence="1" id="KW-1133">Transmembrane helix</keyword>
<feature type="transmembrane region" description="Helical" evidence="1">
    <location>
        <begin position="93"/>
        <end position="116"/>
    </location>
</feature>
<comment type="caution">
    <text evidence="3">The sequence shown here is derived from an EMBL/GenBank/DDBJ whole genome shotgun (WGS) entry which is preliminary data.</text>
</comment>
<dbReference type="Pfam" id="PF23127">
    <property type="entry name" value="DotM_C"/>
    <property type="match status" value="1"/>
</dbReference>
<dbReference type="InterPro" id="IPR056464">
    <property type="entry name" value="DotM_C"/>
</dbReference>
<feature type="transmembrane region" description="Helical" evidence="1">
    <location>
        <begin position="45"/>
        <end position="64"/>
    </location>
</feature>
<evidence type="ECO:0000313" key="4">
    <source>
        <dbReference type="Proteomes" id="UP000238196"/>
    </source>
</evidence>
<evidence type="ECO:0000259" key="2">
    <source>
        <dbReference type="Pfam" id="PF23127"/>
    </source>
</evidence>
<keyword evidence="1" id="KW-0472">Membrane</keyword>
<feature type="domain" description="DotM C-terminal cytoplasmic" evidence="2">
    <location>
        <begin position="428"/>
        <end position="527"/>
    </location>
</feature>